<accession>A0A4V1J032</accession>
<protein>
    <submittedName>
        <fullName evidence="2">Uncharacterized protein</fullName>
    </submittedName>
</protein>
<organism evidence="2 3">
    <name type="scientific">Rozella allomycis (strain CSF55)</name>
    <dbReference type="NCBI Taxonomy" id="988480"/>
    <lineage>
        <taxon>Eukaryota</taxon>
        <taxon>Fungi</taxon>
        <taxon>Fungi incertae sedis</taxon>
        <taxon>Cryptomycota</taxon>
        <taxon>Cryptomycota incertae sedis</taxon>
        <taxon>Rozella</taxon>
    </lineage>
</organism>
<feature type="chain" id="PRO_5020692476" evidence="1">
    <location>
        <begin position="27"/>
        <end position="184"/>
    </location>
</feature>
<proteinExistence type="predicted"/>
<dbReference type="Proteomes" id="UP000281549">
    <property type="component" value="Unassembled WGS sequence"/>
</dbReference>
<evidence type="ECO:0000256" key="1">
    <source>
        <dbReference type="SAM" id="SignalP"/>
    </source>
</evidence>
<gene>
    <name evidence="2" type="ORF">ROZALSC1DRAFT_28338</name>
</gene>
<evidence type="ECO:0000313" key="2">
    <source>
        <dbReference type="EMBL" id="RKP20149.1"/>
    </source>
</evidence>
<keyword evidence="1" id="KW-0732">Signal</keyword>
<reference evidence="3" key="1">
    <citation type="journal article" date="2018" name="Nat. Microbiol.">
        <title>Leveraging single-cell genomics to expand the fungal tree of life.</title>
        <authorList>
            <person name="Ahrendt S.R."/>
            <person name="Quandt C.A."/>
            <person name="Ciobanu D."/>
            <person name="Clum A."/>
            <person name="Salamov A."/>
            <person name="Andreopoulos B."/>
            <person name="Cheng J.F."/>
            <person name="Woyke T."/>
            <person name="Pelin A."/>
            <person name="Henrissat B."/>
            <person name="Reynolds N.K."/>
            <person name="Benny G.L."/>
            <person name="Smith M.E."/>
            <person name="James T.Y."/>
            <person name="Grigoriev I.V."/>
        </authorList>
    </citation>
    <scope>NUCLEOTIDE SEQUENCE [LARGE SCALE GENOMIC DNA]</scope>
    <source>
        <strain evidence="3">CSF55</strain>
    </source>
</reference>
<sequence>MTVVSSMPILPFALLSFVVTRPYIQAKNYRFENHKCFKKTINKLVKLMIKRRGFPEINSLGDIIFKNRVMNTNWKESFIKDYETQYREGMVHETVTYIFKDGPNAYFKIISHYKDPRRLNPNIEFLSMTIEFVDGEKDFTEPINVDELNAYLRIIRKLGKKHLTETNEKQEISDVDFKDVEEKK</sequence>
<evidence type="ECO:0000313" key="3">
    <source>
        <dbReference type="Proteomes" id="UP000281549"/>
    </source>
</evidence>
<dbReference type="EMBL" id="ML005105">
    <property type="protein sequence ID" value="RKP20149.1"/>
    <property type="molecule type" value="Genomic_DNA"/>
</dbReference>
<feature type="signal peptide" evidence="1">
    <location>
        <begin position="1"/>
        <end position="26"/>
    </location>
</feature>
<name>A0A4V1J032_ROZAC</name>
<dbReference type="AlphaFoldDB" id="A0A4V1J032"/>